<reference evidence="2 3" key="1">
    <citation type="journal article" date="2016" name="Nat. Commun.">
        <title>Thousands of microbial genomes shed light on interconnected biogeochemical processes in an aquifer system.</title>
        <authorList>
            <person name="Anantharaman K."/>
            <person name="Brown C.T."/>
            <person name="Hug L.A."/>
            <person name="Sharon I."/>
            <person name="Castelle C.J."/>
            <person name="Probst A.J."/>
            <person name="Thomas B.C."/>
            <person name="Singh A."/>
            <person name="Wilkins M.J."/>
            <person name="Karaoz U."/>
            <person name="Brodie E.L."/>
            <person name="Williams K.H."/>
            <person name="Hubbard S.S."/>
            <person name="Banfield J.F."/>
        </authorList>
    </citation>
    <scope>NUCLEOTIDE SEQUENCE [LARGE SCALE GENOMIC DNA]</scope>
</reference>
<gene>
    <name evidence="2" type="ORF">A3B93_02140</name>
</gene>
<keyword evidence="1" id="KW-0472">Membrane</keyword>
<keyword evidence="1" id="KW-1133">Transmembrane helix</keyword>
<name>A0A1F6WH66_9BACT</name>
<keyword evidence="1" id="KW-0812">Transmembrane</keyword>
<protein>
    <submittedName>
        <fullName evidence="2">Uncharacterized protein</fullName>
    </submittedName>
</protein>
<dbReference type="NCBIfam" id="TIGR02532">
    <property type="entry name" value="IV_pilin_GFxxxE"/>
    <property type="match status" value="1"/>
</dbReference>
<dbReference type="AlphaFoldDB" id="A0A1F6WH66"/>
<dbReference type="Proteomes" id="UP000179880">
    <property type="component" value="Unassembled WGS sequence"/>
</dbReference>
<dbReference type="InterPro" id="IPR012902">
    <property type="entry name" value="N_methyl_site"/>
</dbReference>
<evidence type="ECO:0000256" key="1">
    <source>
        <dbReference type="SAM" id="Phobius"/>
    </source>
</evidence>
<proteinExistence type="predicted"/>
<dbReference type="EMBL" id="MFUH01000039">
    <property type="protein sequence ID" value="OGI81164.1"/>
    <property type="molecule type" value="Genomic_DNA"/>
</dbReference>
<comment type="caution">
    <text evidence="2">The sequence shown here is derived from an EMBL/GenBank/DDBJ whole genome shotgun (WGS) entry which is preliminary data.</text>
</comment>
<feature type="transmembrane region" description="Helical" evidence="1">
    <location>
        <begin position="26"/>
        <end position="45"/>
    </location>
</feature>
<accession>A0A1F6WH66</accession>
<dbReference type="Pfam" id="PF07963">
    <property type="entry name" value="N_methyl"/>
    <property type="match status" value="1"/>
</dbReference>
<organism evidence="2 3">
    <name type="scientific">Candidatus Nomurabacteria bacterium RIFCSPHIGHO2_02_FULL_42_24</name>
    <dbReference type="NCBI Taxonomy" id="1801757"/>
    <lineage>
        <taxon>Bacteria</taxon>
        <taxon>Candidatus Nomuraibacteriota</taxon>
    </lineage>
</organism>
<evidence type="ECO:0000313" key="3">
    <source>
        <dbReference type="Proteomes" id="UP000179880"/>
    </source>
</evidence>
<sequence>MPSHSKFYILNSVHNSSRRGFTLVETLVYLIIFAILSVTIVNVLVTTMRSFAEARTSRALALSGIVLERAARETRAALSIDTAGSILDSHPGKLKLNSTDDSGNPKTLEFYLESGVVKLKEDSVVSGALTSSYLEITNLVFRSASSSHGAVVKMELSARDQRDRYARVKNFNTSVVLRGGY</sequence>
<evidence type="ECO:0000313" key="2">
    <source>
        <dbReference type="EMBL" id="OGI81164.1"/>
    </source>
</evidence>